<name>A0AA40HWP7_CNENI</name>
<keyword evidence="2" id="KW-1185">Reference proteome</keyword>
<sequence length="175" mass="19409">MATPGSSSHLALQSPETKAQSILIKDVTPQPSEGVVALMWQGSSIAQKVTQGQQAILVQEKEAVSLDCTYESVLQVIVYSGTMAQQWGDDFPFLSGLLQPAKCHRRSLLIEFLESKEFCQPCHLSFTAGGLCSLRGVLEGAKFQDFPCCIHLTYRPKQGIVITDRRCPRLWQHRC</sequence>
<evidence type="ECO:0000313" key="1">
    <source>
        <dbReference type="EMBL" id="KAK1338831.1"/>
    </source>
</evidence>
<feature type="non-terminal residue" evidence="1">
    <location>
        <position position="175"/>
    </location>
</feature>
<gene>
    <name evidence="1" type="ORF">QTO34_019490</name>
</gene>
<reference evidence="1" key="1">
    <citation type="submission" date="2023-06" db="EMBL/GenBank/DDBJ databases">
        <title>Reference genome for the Northern bat (Eptesicus nilssonii), a most northern bat species.</title>
        <authorList>
            <person name="Laine V.N."/>
            <person name="Pulliainen A.T."/>
            <person name="Lilley T.M."/>
        </authorList>
    </citation>
    <scope>NUCLEOTIDE SEQUENCE</scope>
    <source>
        <strain evidence="1">BLF_Eptnil</strain>
        <tissue evidence="1">Kidney</tissue>
    </source>
</reference>
<evidence type="ECO:0000313" key="2">
    <source>
        <dbReference type="Proteomes" id="UP001177744"/>
    </source>
</evidence>
<accession>A0AA40HWP7</accession>
<dbReference type="EMBL" id="JAULJE010000009">
    <property type="protein sequence ID" value="KAK1338831.1"/>
    <property type="molecule type" value="Genomic_DNA"/>
</dbReference>
<protein>
    <submittedName>
        <fullName evidence="1">Uncharacterized protein</fullName>
    </submittedName>
</protein>
<proteinExistence type="predicted"/>
<dbReference type="AlphaFoldDB" id="A0AA40HWP7"/>
<dbReference type="Proteomes" id="UP001177744">
    <property type="component" value="Unassembled WGS sequence"/>
</dbReference>
<organism evidence="1 2">
    <name type="scientific">Cnephaeus nilssonii</name>
    <name type="common">Northern bat</name>
    <name type="synonym">Eptesicus nilssonii</name>
    <dbReference type="NCBI Taxonomy" id="3371016"/>
    <lineage>
        <taxon>Eukaryota</taxon>
        <taxon>Metazoa</taxon>
        <taxon>Chordata</taxon>
        <taxon>Craniata</taxon>
        <taxon>Vertebrata</taxon>
        <taxon>Euteleostomi</taxon>
        <taxon>Mammalia</taxon>
        <taxon>Eutheria</taxon>
        <taxon>Laurasiatheria</taxon>
        <taxon>Chiroptera</taxon>
        <taxon>Yangochiroptera</taxon>
        <taxon>Vespertilionidae</taxon>
        <taxon>Cnephaeus</taxon>
    </lineage>
</organism>
<comment type="caution">
    <text evidence="1">The sequence shown here is derived from an EMBL/GenBank/DDBJ whole genome shotgun (WGS) entry which is preliminary data.</text>
</comment>